<keyword evidence="2" id="KW-1185">Reference proteome</keyword>
<name>A0A392TT07_9FABA</name>
<protein>
    <submittedName>
        <fullName evidence="1">Uncharacterized protein</fullName>
    </submittedName>
</protein>
<organism evidence="1 2">
    <name type="scientific">Trifolium medium</name>
    <dbReference type="NCBI Taxonomy" id="97028"/>
    <lineage>
        <taxon>Eukaryota</taxon>
        <taxon>Viridiplantae</taxon>
        <taxon>Streptophyta</taxon>
        <taxon>Embryophyta</taxon>
        <taxon>Tracheophyta</taxon>
        <taxon>Spermatophyta</taxon>
        <taxon>Magnoliopsida</taxon>
        <taxon>eudicotyledons</taxon>
        <taxon>Gunneridae</taxon>
        <taxon>Pentapetalae</taxon>
        <taxon>rosids</taxon>
        <taxon>fabids</taxon>
        <taxon>Fabales</taxon>
        <taxon>Fabaceae</taxon>
        <taxon>Papilionoideae</taxon>
        <taxon>50 kb inversion clade</taxon>
        <taxon>NPAAA clade</taxon>
        <taxon>Hologalegina</taxon>
        <taxon>IRL clade</taxon>
        <taxon>Trifolieae</taxon>
        <taxon>Trifolium</taxon>
    </lineage>
</organism>
<reference evidence="1 2" key="1">
    <citation type="journal article" date="2018" name="Front. Plant Sci.">
        <title>Red Clover (Trifolium pratense) and Zigzag Clover (T. medium) - A Picture of Genomic Similarities and Differences.</title>
        <authorList>
            <person name="Dluhosova J."/>
            <person name="Istvanek J."/>
            <person name="Nedelnik J."/>
            <person name="Repkova J."/>
        </authorList>
    </citation>
    <scope>NUCLEOTIDE SEQUENCE [LARGE SCALE GENOMIC DNA]</scope>
    <source>
        <strain evidence="2">cv. 10/8</strain>
        <tissue evidence="1">Leaf</tissue>
    </source>
</reference>
<dbReference type="AlphaFoldDB" id="A0A392TT07"/>
<dbReference type="EMBL" id="LXQA010653392">
    <property type="protein sequence ID" value="MCI64323.1"/>
    <property type="molecule type" value="Genomic_DNA"/>
</dbReference>
<feature type="non-terminal residue" evidence="1">
    <location>
        <position position="1"/>
    </location>
</feature>
<comment type="caution">
    <text evidence="1">The sequence shown here is derived from an EMBL/GenBank/DDBJ whole genome shotgun (WGS) entry which is preliminary data.</text>
</comment>
<evidence type="ECO:0000313" key="2">
    <source>
        <dbReference type="Proteomes" id="UP000265520"/>
    </source>
</evidence>
<sequence length="65" mass="7198">DDASDRDRFLSLVCRPSEGFSEPLGFPSLSIAEATNLRNLIAFCRSSEQLSDVCRYLSLSVAQRS</sequence>
<evidence type="ECO:0000313" key="1">
    <source>
        <dbReference type="EMBL" id="MCI64323.1"/>
    </source>
</evidence>
<accession>A0A392TT07</accession>
<proteinExistence type="predicted"/>
<dbReference type="Proteomes" id="UP000265520">
    <property type="component" value="Unassembled WGS sequence"/>
</dbReference>